<accession>K9H5G0</accession>
<protein>
    <recommendedName>
        <fullName evidence="5">Lipoprotein</fullName>
    </recommendedName>
</protein>
<feature type="signal peptide" evidence="2">
    <location>
        <begin position="1"/>
        <end position="23"/>
    </location>
</feature>
<dbReference type="EMBL" id="ANHY01000003">
    <property type="protein sequence ID" value="EKV32329.1"/>
    <property type="molecule type" value="Genomic_DNA"/>
</dbReference>
<feature type="chain" id="PRO_5003929986" description="Lipoprotein" evidence="2">
    <location>
        <begin position="24"/>
        <end position="50"/>
    </location>
</feature>
<gene>
    <name evidence="3" type="ORF">C882_2407</name>
</gene>
<name>K9H5G0_9PROT</name>
<keyword evidence="4" id="KW-1185">Reference proteome</keyword>
<feature type="region of interest" description="Disordered" evidence="1">
    <location>
        <begin position="30"/>
        <end position="50"/>
    </location>
</feature>
<sequence>MMTRHVKTIGRLAVVMLVVAAMAAPLAACGKRGSNEAPEDARYPRTYPAY</sequence>
<proteinExistence type="predicted"/>
<dbReference type="STRING" id="1238182.C882_2407"/>
<comment type="caution">
    <text evidence="3">The sequence shown here is derived from an EMBL/GenBank/DDBJ whole genome shotgun (WGS) entry which is preliminary data.</text>
</comment>
<reference evidence="3 4" key="1">
    <citation type="journal article" date="2013" name="Genome Announc.">
        <title>Draft Genome Sequence of an Alphaproteobacterium, Caenispirillum salinarum AK4(T), Isolated from a Solar Saltern.</title>
        <authorList>
            <person name="Khatri I."/>
            <person name="Singh A."/>
            <person name="Korpole S."/>
            <person name="Pinnaka A.K."/>
            <person name="Subramanian S."/>
        </authorList>
    </citation>
    <scope>NUCLEOTIDE SEQUENCE [LARGE SCALE GENOMIC DNA]</scope>
    <source>
        <strain evidence="3 4">AK4</strain>
    </source>
</reference>
<evidence type="ECO:0000313" key="3">
    <source>
        <dbReference type="EMBL" id="EKV32329.1"/>
    </source>
</evidence>
<dbReference type="AlphaFoldDB" id="K9H5G0"/>
<evidence type="ECO:0008006" key="5">
    <source>
        <dbReference type="Google" id="ProtNLM"/>
    </source>
</evidence>
<evidence type="ECO:0000313" key="4">
    <source>
        <dbReference type="Proteomes" id="UP000009881"/>
    </source>
</evidence>
<keyword evidence="2" id="KW-0732">Signal</keyword>
<dbReference type="Proteomes" id="UP000009881">
    <property type="component" value="Unassembled WGS sequence"/>
</dbReference>
<evidence type="ECO:0000256" key="2">
    <source>
        <dbReference type="SAM" id="SignalP"/>
    </source>
</evidence>
<dbReference type="RefSeq" id="WP_009538817.1">
    <property type="nucleotide sequence ID" value="NZ_ANHY01000003.1"/>
</dbReference>
<organism evidence="3 4">
    <name type="scientific">Caenispirillum salinarum AK4</name>
    <dbReference type="NCBI Taxonomy" id="1238182"/>
    <lineage>
        <taxon>Bacteria</taxon>
        <taxon>Pseudomonadati</taxon>
        <taxon>Pseudomonadota</taxon>
        <taxon>Alphaproteobacteria</taxon>
        <taxon>Rhodospirillales</taxon>
        <taxon>Novispirillaceae</taxon>
        <taxon>Caenispirillum</taxon>
    </lineage>
</organism>
<evidence type="ECO:0000256" key="1">
    <source>
        <dbReference type="SAM" id="MobiDB-lite"/>
    </source>
</evidence>